<evidence type="ECO:0000256" key="3">
    <source>
        <dbReference type="ARBA" id="ARBA00010644"/>
    </source>
</evidence>
<evidence type="ECO:0000256" key="6">
    <source>
        <dbReference type="ARBA" id="ARBA00023002"/>
    </source>
</evidence>
<dbReference type="SUPFAM" id="SSF102886">
    <property type="entry name" value="Coproporphyrinogen III oxidase"/>
    <property type="match status" value="1"/>
</dbReference>
<dbReference type="Pfam" id="PF01218">
    <property type="entry name" value="Coprogen_oxidas"/>
    <property type="match status" value="1"/>
</dbReference>
<evidence type="ECO:0000256" key="1">
    <source>
        <dbReference type="ARBA" id="ARBA00004496"/>
    </source>
</evidence>
<feature type="binding site" evidence="11">
    <location>
        <position position="108"/>
    </location>
    <ligand>
        <name>a divalent metal cation</name>
        <dbReference type="ChEBI" id="CHEBI:60240"/>
    </ligand>
</feature>
<keyword evidence="8 11" id="KW-0627">Porphyrin biosynthesis</keyword>
<dbReference type="FunFam" id="3.40.1500.10:FF:000001">
    <property type="entry name" value="Oxygen-dependent coproporphyrinogen-III oxidase"/>
    <property type="match status" value="1"/>
</dbReference>
<keyword evidence="6 11" id="KW-0560">Oxidoreductase</keyword>
<feature type="active site" description="Proton donor" evidence="11">
    <location>
        <position position="108"/>
    </location>
</feature>
<keyword evidence="5 11" id="KW-0963">Cytoplasm</keyword>
<keyword evidence="13" id="KW-1185">Reference proteome</keyword>
<evidence type="ECO:0000256" key="9">
    <source>
        <dbReference type="ARBA" id="ARBA00049102"/>
    </source>
</evidence>
<dbReference type="GO" id="GO:0004109">
    <property type="term" value="F:coproporphyrinogen oxidase activity"/>
    <property type="evidence" value="ECO:0007669"/>
    <property type="project" value="UniProtKB-UniRule"/>
</dbReference>
<feature type="binding site" evidence="11">
    <location>
        <begin position="110"/>
        <end position="112"/>
    </location>
    <ligand>
        <name>substrate</name>
    </ligand>
</feature>
<evidence type="ECO:0000256" key="2">
    <source>
        <dbReference type="ARBA" id="ARBA00005168"/>
    </source>
</evidence>
<evidence type="ECO:0000256" key="5">
    <source>
        <dbReference type="ARBA" id="ARBA00022490"/>
    </source>
</evidence>
<comment type="pathway">
    <text evidence="2 11">Porphyrin-containing compound metabolism; protoporphyrin-IX biosynthesis; protoporphyrinogen-IX from coproporphyrinogen-III (O2 route): step 1/1.</text>
</comment>
<feature type="region of interest" description="Important for dimerization" evidence="11">
    <location>
        <begin position="242"/>
        <end position="277"/>
    </location>
</feature>
<dbReference type="RefSeq" id="WP_034733491.1">
    <property type="nucleotide sequence ID" value="NZ_JPIN01000012.1"/>
</dbReference>
<keyword evidence="7 11" id="KW-0350">Heme biosynthesis</keyword>
<dbReference type="Gene3D" id="3.40.1500.10">
    <property type="entry name" value="Coproporphyrinogen III oxidase, aerobic"/>
    <property type="match status" value="1"/>
</dbReference>
<comment type="cofactor">
    <cofactor evidence="11">
        <name>a divalent metal cation</name>
        <dbReference type="ChEBI" id="CHEBI:60240"/>
    </cofactor>
</comment>
<dbReference type="AlphaFoldDB" id="A0A094J671"/>
<proteinExistence type="inferred from homology"/>
<accession>A0A094J671</accession>
<dbReference type="HAMAP" id="MF_00333">
    <property type="entry name" value="Coprogen_oxidas"/>
    <property type="match status" value="1"/>
</dbReference>
<name>A0A094J671_9GAMM</name>
<evidence type="ECO:0000256" key="7">
    <source>
        <dbReference type="ARBA" id="ARBA00023133"/>
    </source>
</evidence>
<dbReference type="GO" id="GO:0005737">
    <property type="term" value="C:cytoplasm"/>
    <property type="evidence" value="ECO:0007669"/>
    <property type="project" value="UniProtKB-SubCell"/>
</dbReference>
<comment type="function">
    <text evidence="10 11">Involved in the heme biosynthesis. Catalyzes the aerobic oxidative decarboxylation of propionate groups of rings A and B of coproporphyrinogen-III to yield the vinyl groups in protoporphyrinogen-IX.</text>
</comment>
<dbReference type="NCBIfam" id="NF003727">
    <property type="entry name" value="PRK05330.1"/>
    <property type="match status" value="1"/>
</dbReference>
<dbReference type="GO" id="GO:0046872">
    <property type="term" value="F:metal ion binding"/>
    <property type="evidence" value="ECO:0007669"/>
    <property type="project" value="UniProtKB-KW"/>
</dbReference>
<reference evidence="12 13" key="1">
    <citation type="submission" date="2014-06" db="EMBL/GenBank/DDBJ databases">
        <title>Draft genome sequence of Idiomarina sp. MCCC 1A10513.</title>
        <authorList>
            <person name="Du J."/>
            <person name="Lai Q."/>
            <person name="Shao Z."/>
        </authorList>
    </citation>
    <scope>NUCLEOTIDE SEQUENCE [LARGE SCALE GENOMIC DNA]</scope>
    <source>
        <strain evidence="12 13">MCCC 1A10513</strain>
    </source>
</reference>
<dbReference type="GO" id="GO:0042803">
    <property type="term" value="F:protein homodimerization activity"/>
    <property type="evidence" value="ECO:0007669"/>
    <property type="project" value="UniProtKB-UniRule"/>
</dbReference>
<keyword evidence="11" id="KW-0479">Metal-binding</keyword>
<feature type="binding site" evidence="11">
    <location>
        <position position="147"/>
    </location>
    <ligand>
        <name>a divalent metal cation</name>
        <dbReference type="ChEBI" id="CHEBI:60240"/>
    </ligand>
</feature>
<feature type="binding site" evidence="11">
    <location>
        <position position="177"/>
    </location>
    <ligand>
        <name>a divalent metal cation</name>
        <dbReference type="ChEBI" id="CHEBI:60240"/>
    </ligand>
</feature>
<dbReference type="InterPro" id="IPR036406">
    <property type="entry name" value="Coprogen_oxidase_aer_sf"/>
</dbReference>
<dbReference type="eggNOG" id="COG0408">
    <property type="taxonomic scope" value="Bacteria"/>
</dbReference>
<comment type="subunit">
    <text evidence="4 11">Homodimer.</text>
</comment>
<gene>
    <name evidence="11" type="primary">hemF</name>
    <name evidence="12" type="ORF">IDAT_10885</name>
</gene>
<feature type="binding site" evidence="11">
    <location>
        <position position="94"/>
    </location>
    <ligand>
        <name>substrate</name>
    </ligand>
</feature>
<dbReference type="InterPro" id="IPR001260">
    <property type="entry name" value="Coprogen_oxidase_aer"/>
</dbReference>
<dbReference type="PANTHER" id="PTHR10755">
    <property type="entry name" value="COPROPORPHYRINOGEN III OXIDASE, MITOCHONDRIAL"/>
    <property type="match status" value="1"/>
</dbReference>
<dbReference type="UniPathway" id="UPA00251">
    <property type="reaction ID" value="UER00322"/>
</dbReference>
<dbReference type="OrthoDB" id="9777553at2"/>
<dbReference type="PANTHER" id="PTHR10755:SF0">
    <property type="entry name" value="OXYGEN-DEPENDENT COPROPORPHYRINOGEN-III OXIDASE, MITOCHONDRIAL"/>
    <property type="match status" value="1"/>
</dbReference>
<dbReference type="GO" id="GO:0006782">
    <property type="term" value="P:protoporphyrinogen IX biosynthetic process"/>
    <property type="evidence" value="ECO:0007669"/>
    <property type="project" value="UniProtKB-UniRule"/>
</dbReference>
<dbReference type="Proteomes" id="UP000053718">
    <property type="component" value="Unassembled WGS sequence"/>
</dbReference>
<dbReference type="PRINTS" id="PR00073">
    <property type="entry name" value="COPRGNOXDASE"/>
</dbReference>
<dbReference type="STRING" id="1517416.IDAT_10885"/>
<sequence>MSHPALTQVIDYLKNLQDRISSALEQADAGASFREDAWQRPGGGGGRSRVLRDGAVLEQGGIGFSHVFGEQMPASATAHRPELAGRNFNACGVSLVMHPRNPYIPTSHANVRFFIAEKEGSEPVWWFGGGFDLTPFYPFDDDIKHWHQVAQQALAPFGDDLYPKFKAWCDDYFWLKHREETRGVGGLFFDDLNDRPFEECFAIMRAVGDAYLEAYLPIIERRKNKAYGERERQFQLYRRGRYVEFNLVWDRGTLFGLQTGGRTESILMSMPPLARWEYGFQPEPGSPEERLYHDYLRPRDWLAEL</sequence>
<comment type="catalytic activity">
    <reaction evidence="9 11">
        <text>coproporphyrinogen III + O2 + 2 H(+) = protoporphyrinogen IX + 2 CO2 + 2 H2O</text>
        <dbReference type="Rhea" id="RHEA:18257"/>
        <dbReference type="ChEBI" id="CHEBI:15377"/>
        <dbReference type="ChEBI" id="CHEBI:15378"/>
        <dbReference type="ChEBI" id="CHEBI:15379"/>
        <dbReference type="ChEBI" id="CHEBI:16526"/>
        <dbReference type="ChEBI" id="CHEBI:57307"/>
        <dbReference type="ChEBI" id="CHEBI:57309"/>
        <dbReference type="EC" id="1.3.3.3"/>
    </reaction>
</comment>
<dbReference type="PIRSF" id="PIRSF000166">
    <property type="entry name" value="Coproporphyri_ox"/>
    <property type="match status" value="1"/>
</dbReference>
<evidence type="ECO:0000256" key="11">
    <source>
        <dbReference type="HAMAP-Rule" id="MF_00333"/>
    </source>
</evidence>
<dbReference type="InterPro" id="IPR018375">
    <property type="entry name" value="Coprogen_oxidase_CS"/>
</dbReference>
<evidence type="ECO:0000256" key="8">
    <source>
        <dbReference type="ARBA" id="ARBA00023244"/>
    </source>
</evidence>
<feature type="binding site" evidence="11">
    <location>
        <begin position="260"/>
        <end position="262"/>
    </location>
    <ligand>
        <name>substrate</name>
    </ligand>
</feature>
<comment type="subcellular location">
    <subcellularLocation>
        <location evidence="1 11">Cytoplasm</location>
    </subcellularLocation>
</comment>
<dbReference type="EMBL" id="JPIN01000012">
    <property type="protein sequence ID" value="KFZ28086.1"/>
    <property type="molecule type" value="Genomic_DNA"/>
</dbReference>
<protein>
    <recommendedName>
        <fullName evidence="11">Oxygen-dependent coproporphyrinogen-III oxidase</fullName>
        <shortName evidence="11">CPO</shortName>
        <shortName evidence="11">Coprogen oxidase</shortName>
        <shortName evidence="11">Coproporphyrinogenase</shortName>
        <ecNumber evidence="11">1.3.3.3</ecNumber>
    </recommendedName>
</protein>
<evidence type="ECO:0000256" key="10">
    <source>
        <dbReference type="ARBA" id="ARBA00059657"/>
    </source>
</evidence>
<evidence type="ECO:0000256" key="4">
    <source>
        <dbReference type="ARBA" id="ARBA00011738"/>
    </source>
</evidence>
<evidence type="ECO:0000313" key="12">
    <source>
        <dbReference type="EMBL" id="KFZ28086.1"/>
    </source>
</evidence>
<feature type="binding site" evidence="11">
    <location>
        <position position="98"/>
    </location>
    <ligand>
        <name>a divalent metal cation</name>
        <dbReference type="ChEBI" id="CHEBI:60240"/>
    </ligand>
</feature>
<dbReference type="EC" id="1.3.3.3" evidence="11"/>
<organism evidence="12 13">
    <name type="scientific">Pseudidiomarina atlantica</name>
    <dbReference type="NCBI Taxonomy" id="1517416"/>
    <lineage>
        <taxon>Bacteria</taxon>
        <taxon>Pseudomonadati</taxon>
        <taxon>Pseudomonadota</taxon>
        <taxon>Gammaproteobacteria</taxon>
        <taxon>Alteromonadales</taxon>
        <taxon>Idiomarinaceae</taxon>
        <taxon>Pseudidiomarina</taxon>
    </lineage>
</organism>
<dbReference type="PROSITE" id="PS01021">
    <property type="entry name" value="COPROGEN_OXIDASE"/>
    <property type="match status" value="1"/>
</dbReference>
<feature type="site" description="Important for dimerization" evidence="11">
    <location>
        <position position="177"/>
    </location>
</feature>
<comment type="similarity">
    <text evidence="3 11">Belongs to the aerobic coproporphyrinogen-III oxidase family.</text>
</comment>
<evidence type="ECO:0000313" key="13">
    <source>
        <dbReference type="Proteomes" id="UP000053718"/>
    </source>
</evidence>
<comment type="caution">
    <text evidence="12">The sequence shown here is derived from an EMBL/GenBank/DDBJ whole genome shotgun (WGS) entry which is preliminary data.</text>
</comment>